<reference evidence="1 2" key="1">
    <citation type="submission" date="2019-02" db="EMBL/GenBank/DDBJ databases">
        <title>Complete genome sequence of Burkholderia cenocepacia phage BcepSauron.</title>
        <authorList>
            <person name="Park K."/>
            <person name="Gonzalez C."/>
            <person name="Liu M."/>
            <person name="Gill J."/>
        </authorList>
    </citation>
    <scope>NUCLEOTIDE SEQUENCE [LARGE SCALE GENOMIC DNA]</scope>
</reference>
<organism evidence="1 2">
    <name type="scientific">Burkholderia phage BcepSauron</name>
    <dbReference type="NCBI Taxonomy" id="2530033"/>
    <lineage>
        <taxon>Viruses</taxon>
        <taxon>Duplodnaviria</taxon>
        <taxon>Heunggongvirae</taxon>
        <taxon>Uroviricota</taxon>
        <taxon>Caudoviricetes</taxon>
        <taxon>Sarumanvirus</taxon>
        <taxon>Sarumanvirus bcepsauron</taxon>
    </lineage>
</organism>
<evidence type="ECO:0000313" key="2">
    <source>
        <dbReference type="Proteomes" id="UP000301424"/>
    </source>
</evidence>
<sequence>MGLEYYALNHARAEAVSLGRLGFRFDALLNVTDQAEFERACFESLVASGFDYARAAEFAHDFYDFGADEIWNDGQDVYEYFSCYRVVDALDHEEIGSKLGDYFVRSGMLPVEALSLRHPRVQIVLGRAKITQPNLN</sequence>
<evidence type="ECO:0000313" key="1">
    <source>
        <dbReference type="EMBL" id="QBQ74583.1"/>
    </source>
</evidence>
<dbReference type="Proteomes" id="UP000301424">
    <property type="component" value="Segment"/>
</dbReference>
<name>A0A482MN38_9CAUD</name>
<proteinExistence type="predicted"/>
<protein>
    <submittedName>
        <fullName evidence="1">Uncharacterized protein</fullName>
    </submittedName>
</protein>
<gene>
    <name evidence="1" type="ORF">BcepSauron_203</name>
</gene>
<keyword evidence="2" id="KW-1185">Reference proteome</keyword>
<accession>A0A482MN38</accession>
<dbReference type="EMBL" id="MK552141">
    <property type="protein sequence ID" value="QBQ74583.1"/>
    <property type="molecule type" value="Genomic_DNA"/>
</dbReference>